<keyword evidence="2" id="KW-1185">Reference proteome</keyword>
<gene>
    <name evidence="1" type="ORF">ANCDUO_22118</name>
</gene>
<evidence type="ECO:0000313" key="2">
    <source>
        <dbReference type="Proteomes" id="UP000054047"/>
    </source>
</evidence>
<dbReference type="Proteomes" id="UP000054047">
    <property type="component" value="Unassembled WGS sequence"/>
</dbReference>
<name>A0A0C2CD80_9BILA</name>
<organism evidence="1 2">
    <name type="scientific">Ancylostoma duodenale</name>
    <dbReference type="NCBI Taxonomy" id="51022"/>
    <lineage>
        <taxon>Eukaryota</taxon>
        <taxon>Metazoa</taxon>
        <taxon>Ecdysozoa</taxon>
        <taxon>Nematoda</taxon>
        <taxon>Chromadorea</taxon>
        <taxon>Rhabditida</taxon>
        <taxon>Rhabditina</taxon>
        <taxon>Rhabditomorpha</taxon>
        <taxon>Strongyloidea</taxon>
        <taxon>Ancylostomatidae</taxon>
        <taxon>Ancylostomatinae</taxon>
        <taxon>Ancylostoma</taxon>
    </lineage>
</organism>
<sequence length="78" mass="8196">VGPGPVVISANVQRSPSLVSAFTGTYFCAVVLNRLADHVPGMASVRRGTSAWQAMCAADVLWEPAQEVALLEVIQSAQ</sequence>
<dbReference type="EMBL" id="KN765557">
    <property type="protein sequence ID" value="KIH47817.1"/>
    <property type="molecule type" value="Genomic_DNA"/>
</dbReference>
<dbReference type="AlphaFoldDB" id="A0A0C2CD80"/>
<evidence type="ECO:0000313" key="1">
    <source>
        <dbReference type="EMBL" id="KIH47817.1"/>
    </source>
</evidence>
<feature type="non-terminal residue" evidence="1">
    <location>
        <position position="1"/>
    </location>
</feature>
<dbReference type="PROSITE" id="PS51300">
    <property type="entry name" value="NIRD"/>
    <property type="match status" value="1"/>
</dbReference>
<reference evidence="1 2" key="1">
    <citation type="submission" date="2013-12" db="EMBL/GenBank/DDBJ databases">
        <title>Draft genome of the parsitic nematode Ancylostoma duodenale.</title>
        <authorList>
            <person name="Mitreva M."/>
        </authorList>
    </citation>
    <scope>NUCLEOTIDE SEQUENCE [LARGE SCALE GENOMIC DNA]</scope>
    <source>
        <strain evidence="1 2">Zhejiang</strain>
    </source>
</reference>
<accession>A0A0C2CD80</accession>
<proteinExistence type="predicted"/>
<protein>
    <submittedName>
        <fullName evidence="1">Uncharacterized protein</fullName>
    </submittedName>
</protein>